<evidence type="ECO:0000313" key="2">
    <source>
        <dbReference type="EMBL" id="BET26803.1"/>
    </source>
</evidence>
<dbReference type="InterPro" id="IPR008311">
    <property type="entry name" value="UCP028101"/>
</dbReference>
<evidence type="ECO:0000313" key="3">
    <source>
        <dbReference type="Proteomes" id="UP001329151"/>
    </source>
</evidence>
<dbReference type="InterPro" id="IPR011044">
    <property type="entry name" value="Quino_amine_DH_bsu"/>
</dbReference>
<proteinExistence type="predicted"/>
<dbReference type="AlphaFoldDB" id="A0AA86MBN3"/>
<accession>A0AA86MBN3</accession>
<dbReference type="SUPFAM" id="SSF50969">
    <property type="entry name" value="YVTN repeat-like/Quinoprotein amine dehydrogenase"/>
    <property type="match status" value="1"/>
</dbReference>
<dbReference type="InterPro" id="IPR006311">
    <property type="entry name" value="TAT_signal"/>
</dbReference>
<feature type="chain" id="PRO_5041699970" evidence="1">
    <location>
        <begin position="32"/>
        <end position="361"/>
    </location>
</feature>
<keyword evidence="3" id="KW-1185">Reference proteome</keyword>
<protein>
    <submittedName>
        <fullName evidence="2">DUF1513 domain-containing protein</fullName>
    </submittedName>
</protein>
<name>A0AA86MBN3_9BURK</name>
<dbReference type="PROSITE" id="PS51318">
    <property type="entry name" value="TAT"/>
    <property type="match status" value="1"/>
</dbReference>
<sequence length="361" mass="38675">MTAINRRRFLSTALSAALSTGLLMAMPLARAAKVNESPANLLAAWKLPSGNYQAGVIRLQPGENDRLEVIMAVDLPTRPHGLMQLSGDDYLIVARRPGDWIMRLNILTGQTSRLWQEADRHLNGHSAVHGNLLYTTETDLLTGQGVLGVRDASTFELLEVWQTGGHDPHEMLVMPQGSLGLDHPFLLVANGGIRTHADMGRTPMPGKTMDSSLVALHPETGAMLKQWTLDDPQLSLRHLALHSSGVVGIALQAQHPTEAARNAAPVLAILSTEKGLNALPTSTELAGYAGDIVANRVGFVISCTKADSALHFDLQGNRIGLIKAQAACALAVQGEQVLLGQQSAEVANLLELDNHWLAVQG</sequence>
<feature type="signal peptide" evidence="1">
    <location>
        <begin position="1"/>
        <end position="31"/>
    </location>
</feature>
<organism evidence="2 3">
    <name type="scientific">Limnobacter thiooxidans</name>
    <dbReference type="NCBI Taxonomy" id="131080"/>
    <lineage>
        <taxon>Bacteria</taxon>
        <taxon>Pseudomonadati</taxon>
        <taxon>Pseudomonadota</taxon>
        <taxon>Betaproteobacteria</taxon>
        <taxon>Burkholderiales</taxon>
        <taxon>Burkholderiaceae</taxon>
        <taxon>Limnobacter</taxon>
    </lineage>
</organism>
<dbReference type="Proteomes" id="UP001329151">
    <property type="component" value="Chromosome"/>
</dbReference>
<dbReference type="RefSeq" id="WP_130555760.1">
    <property type="nucleotide sequence ID" value="NZ_AP028947.1"/>
</dbReference>
<keyword evidence="1" id="KW-0732">Signal</keyword>
<dbReference type="Pfam" id="PF07433">
    <property type="entry name" value="DUF1513"/>
    <property type="match status" value="1"/>
</dbReference>
<dbReference type="EMBL" id="AP028947">
    <property type="protein sequence ID" value="BET26803.1"/>
    <property type="molecule type" value="Genomic_DNA"/>
</dbReference>
<dbReference type="KEGG" id="lto:RGQ30_23040"/>
<reference evidence="2 3" key="1">
    <citation type="submission" date="2023-10" db="EMBL/GenBank/DDBJ databases">
        <title>Complete Genome Sequence of Limnobacter thiooxidans CS-K2T, Isolated from freshwater lake sediments in Bavaria, Germany.</title>
        <authorList>
            <person name="Naruki M."/>
            <person name="Watanabe A."/>
            <person name="Warashina T."/>
            <person name="Morita T."/>
            <person name="Arakawa K."/>
        </authorList>
    </citation>
    <scope>NUCLEOTIDE SEQUENCE [LARGE SCALE GENOMIC DNA]</scope>
    <source>
        <strain evidence="2 3">CS-K2</strain>
    </source>
</reference>
<evidence type="ECO:0000256" key="1">
    <source>
        <dbReference type="SAM" id="SignalP"/>
    </source>
</evidence>
<gene>
    <name evidence="2" type="ORF">RGQ30_23040</name>
</gene>